<keyword evidence="5" id="KW-0697">Rotamase</keyword>
<dbReference type="FunFam" id="1.25.40.10:FF:000052">
    <property type="entry name" value="Aryl-hydrocarbon-interacting protein-like 1"/>
    <property type="match status" value="1"/>
</dbReference>
<evidence type="ECO:0000256" key="2">
    <source>
        <dbReference type="ARBA" id="ARBA00022490"/>
    </source>
</evidence>
<dbReference type="InterPro" id="IPR019734">
    <property type="entry name" value="TPR_rpt"/>
</dbReference>
<comment type="subcellular location">
    <subcellularLocation>
        <location evidence="1">Cytoplasm</location>
    </subcellularLocation>
</comment>
<evidence type="ECO:0000256" key="1">
    <source>
        <dbReference type="ARBA" id="ARBA00004496"/>
    </source>
</evidence>
<name>A0AAW1U2G7_9CUCU</name>
<evidence type="ECO:0000256" key="5">
    <source>
        <dbReference type="PROSITE-ProRule" id="PRU00277"/>
    </source>
</evidence>
<proteinExistence type="predicted"/>
<sequence>MSQNNTKPINKKILYAGNQIINFRNGTKVHFHFKTEVCNTDGTVLDDSRKMGQGKPVELIIGKKFKLEVWESMLKGMQLNEVSQFTVDANLVLQYPFVSKTLRDANKPKEQRSRGHCCSLTLQTEGIGYDDLNKFLREPEDLKFTFEVVKVEQPEQYEKEVWQLSEKELTLLVPTLKQQGNEKFKQQKFKEASELYAKALGVLEQLMIKEKPHDHIWNQLNERKVPLLLNYAQCLLINGDYYGTIEHCTSVLTIDKDNVKAYYRRGKAHVGAWNFVEAKEDFRKVSILDPSMEAVIRKEFENLKDLITKKNNEDKKVFTKLFE</sequence>
<dbReference type="Gene3D" id="3.10.50.40">
    <property type="match status" value="1"/>
</dbReference>
<dbReference type="Proteomes" id="UP001431783">
    <property type="component" value="Unassembled WGS sequence"/>
</dbReference>
<dbReference type="PANTHER" id="PTHR11242">
    <property type="entry name" value="ARYL HYDROCARBON RECEPTOR INTERACTING PROTEIN RELATED"/>
    <property type="match status" value="1"/>
</dbReference>
<dbReference type="SMART" id="SM00028">
    <property type="entry name" value="TPR"/>
    <property type="match status" value="3"/>
</dbReference>
<dbReference type="InterPro" id="IPR001179">
    <property type="entry name" value="PPIase_FKBP_dom"/>
</dbReference>
<gene>
    <name evidence="8" type="ORF">WA026_020155</name>
</gene>
<dbReference type="SUPFAM" id="SSF54534">
    <property type="entry name" value="FKBP-like"/>
    <property type="match status" value="1"/>
</dbReference>
<keyword evidence="5" id="KW-0413">Isomerase</keyword>
<dbReference type="PROSITE" id="PS50005">
    <property type="entry name" value="TPR"/>
    <property type="match status" value="1"/>
</dbReference>
<feature type="repeat" description="TPR" evidence="6">
    <location>
        <begin position="259"/>
        <end position="292"/>
    </location>
</feature>
<comment type="catalytic activity">
    <reaction evidence="5">
        <text>[protein]-peptidylproline (omega=180) = [protein]-peptidylproline (omega=0)</text>
        <dbReference type="Rhea" id="RHEA:16237"/>
        <dbReference type="Rhea" id="RHEA-COMP:10747"/>
        <dbReference type="Rhea" id="RHEA-COMP:10748"/>
        <dbReference type="ChEBI" id="CHEBI:83833"/>
        <dbReference type="ChEBI" id="CHEBI:83834"/>
        <dbReference type="EC" id="5.2.1.8"/>
    </reaction>
</comment>
<dbReference type="InterPro" id="IPR039663">
    <property type="entry name" value="AIP/AIPL1/TTC9"/>
</dbReference>
<dbReference type="AlphaFoldDB" id="A0AAW1U2G7"/>
<feature type="domain" description="PPIase FKBP-type" evidence="7">
    <location>
        <begin position="26"/>
        <end position="91"/>
    </location>
</feature>
<dbReference type="PROSITE" id="PS50059">
    <property type="entry name" value="FKBP_PPIASE"/>
    <property type="match status" value="1"/>
</dbReference>
<protein>
    <recommendedName>
        <fullName evidence="5">peptidylprolyl isomerase</fullName>
        <ecNumber evidence="5">5.2.1.8</ecNumber>
    </recommendedName>
</protein>
<dbReference type="PANTHER" id="PTHR11242:SF0">
    <property type="entry name" value="TPR_REGION DOMAIN-CONTAINING PROTEIN"/>
    <property type="match status" value="1"/>
</dbReference>
<dbReference type="InterPro" id="IPR056277">
    <property type="entry name" value="PPIase_AIP"/>
</dbReference>
<dbReference type="EC" id="5.2.1.8" evidence="5"/>
<dbReference type="Gene3D" id="1.25.40.10">
    <property type="entry name" value="Tetratricopeptide repeat domain"/>
    <property type="match status" value="1"/>
</dbReference>
<dbReference type="SUPFAM" id="SSF48452">
    <property type="entry name" value="TPR-like"/>
    <property type="match status" value="1"/>
</dbReference>
<dbReference type="InterPro" id="IPR046357">
    <property type="entry name" value="PPIase_dom_sf"/>
</dbReference>
<accession>A0AAW1U2G7</accession>
<dbReference type="GO" id="GO:0005737">
    <property type="term" value="C:cytoplasm"/>
    <property type="evidence" value="ECO:0007669"/>
    <property type="project" value="UniProtKB-SubCell"/>
</dbReference>
<evidence type="ECO:0000256" key="3">
    <source>
        <dbReference type="ARBA" id="ARBA00022737"/>
    </source>
</evidence>
<reference evidence="8 9" key="1">
    <citation type="submission" date="2023-03" db="EMBL/GenBank/DDBJ databases">
        <title>Genome insight into feeding habits of ladybird beetles.</title>
        <authorList>
            <person name="Li H.-S."/>
            <person name="Huang Y.-H."/>
            <person name="Pang H."/>
        </authorList>
    </citation>
    <scope>NUCLEOTIDE SEQUENCE [LARGE SCALE GENOMIC DNA]</scope>
    <source>
        <strain evidence="8">SYSU_2023b</strain>
        <tissue evidence="8">Whole body</tissue>
    </source>
</reference>
<keyword evidence="9" id="KW-1185">Reference proteome</keyword>
<evidence type="ECO:0000259" key="7">
    <source>
        <dbReference type="PROSITE" id="PS50059"/>
    </source>
</evidence>
<keyword evidence="4 6" id="KW-0802">TPR repeat</keyword>
<organism evidence="8 9">
    <name type="scientific">Henosepilachna vigintioctopunctata</name>
    <dbReference type="NCBI Taxonomy" id="420089"/>
    <lineage>
        <taxon>Eukaryota</taxon>
        <taxon>Metazoa</taxon>
        <taxon>Ecdysozoa</taxon>
        <taxon>Arthropoda</taxon>
        <taxon>Hexapoda</taxon>
        <taxon>Insecta</taxon>
        <taxon>Pterygota</taxon>
        <taxon>Neoptera</taxon>
        <taxon>Endopterygota</taxon>
        <taxon>Coleoptera</taxon>
        <taxon>Polyphaga</taxon>
        <taxon>Cucujiformia</taxon>
        <taxon>Coccinelloidea</taxon>
        <taxon>Coccinellidae</taxon>
        <taxon>Epilachninae</taxon>
        <taxon>Epilachnini</taxon>
        <taxon>Henosepilachna</taxon>
    </lineage>
</organism>
<keyword evidence="2" id="KW-0963">Cytoplasm</keyword>
<comment type="caution">
    <text evidence="8">The sequence shown here is derived from an EMBL/GenBank/DDBJ whole genome shotgun (WGS) entry which is preliminary data.</text>
</comment>
<dbReference type="GO" id="GO:0003755">
    <property type="term" value="F:peptidyl-prolyl cis-trans isomerase activity"/>
    <property type="evidence" value="ECO:0007669"/>
    <property type="project" value="UniProtKB-KW"/>
</dbReference>
<dbReference type="Pfam" id="PF23322">
    <property type="entry name" value="PPIase_AIP"/>
    <property type="match status" value="1"/>
</dbReference>
<keyword evidence="3" id="KW-0677">Repeat</keyword>
<evidence type="ECO:0000256" key="6">
    <source>
        <dbReference type="PROSITE-ProRule" id="PRU00339"/>
    </source>
</evidence>
<evidence type="ECO:0000256" key="4">
    <source>
        <dbReference type="ARBA" id="ARBA00022803"/>
    </source>
</evidence>
<dbReference type="EMBL" id="JARQZJ010000044">
    <property type="protein sequence ID" value="KAK9877932.1"/>
    <property type="molecule type" value="Genomic_DNA"/>
</dbReference>
<evidence type="ECO:0000313" key="9">
    <source>
        <dbReference type="Proteomes" id="UP001431783"/>
    </source>
</evidence>
<dbReference type="InterPro" id="IPR011990">
    <property type="entry name" value="TPR-like_helical_dom_sf"/>
</dbReference>
<evidence type="ECO:0000313" key="8">
    <source>
        <dbReference type="EMBL" id="KAK9877932.1"/>
    </source>
</evidence>